<evidence type="ECO:0000313" key="2">
    <source>
        <dbReference type="EMBL" id="KMO31221.1"/>
    </source>
</evidence>
<protein>
    <submittedName>
        <fullName evidence="2">Uncharacterized protein</fullName>
    </submittedName>
</protein>
<keyword evidence="3" id="KW-1185">Reference proteome</keyword>
<evidence type="ECO:0000313" key="3">
    <source>
        <dbReference type="Proteomes" id="UP000035955"/>
    </source>
</evidence>
<keyword evidence="1" id="KW-0732">Signal</keyword>
<dbReference type="Proteomes" id="UP000035955">
    <property type="component" value="Unassembled WGS sequence"/>
</dbReference>
<organism evidence="2 3">
    <name type="scientific">Methylobacterium variabile</name>
    <dbReference type="NCBI Taxonomy" id="298794"/>
    <lineage>
        <taxon>Bacteria</taxon>
        <taxon>Pseudomonadati</taxon>
        <taxon>Pseudomonadota</taxon>
        <taxon>Alphaproteobacteria</taxon>
        <taxon>Hyphomicrobiales</taxon>
        <taxon>Methylobacteriaceae</taxon>
        <taxon>Methylobacterium</taxon>
    </lineage>
</organism>
<gene>
    <name evidence="2" type="ORF">VQ02_26515</name>
</gene>
<feature type="signal peptide" evidence="1">
    <location>
        <begin position="1"/>
        <end position="29"/>
    </location>
</feature>
<dbReference type="PATRIC" id="fig|298794.3.peg.3080"/>
<dbReference type="AlphaFoldDB" id="A0A0J6UXY5"/>
<evidence type="ECO:0000256" key="1">
    <source>
        <dbReference type="SAM" id="SignalP"/>
    </source>
</evidence>
<proteinExistence type="predicted"/>
<reference evidence="2 3" key="1">
    <citation type="submission" date="2015-03" db="EMBL/GenBank/DDBJ databases">
        <title>Genome sequencing of Methylobacterium variabile DSM 16961.</title>
        <authorList>
            <person name="Chaudhry V."/>
            <person name="Patil P.B."/>
        </authorList>
    </citation>
    <scope>NUCLEOTIDE SEQUENCE [LARGE SCALE GENOMIC DNA]</scope>
    <source>
        <strain evidence="2 3">DSM 16961</strain>
    </source>
</reference>
<accession>A0A0J6UXY5</accession>
<name>A0A0J6UXY5_9HYPH</name>
<sequence>MRFSSSSARSTMTWCLAAVIGLEASIATAATTAPVITGVPQTRADDGPLAALERSWSEVAASLGQAMSGAPSFGLVLVFSKARCPSVDDGASLDCGLAADRICREAGRTTGISFDQTTSRTCRGSVASQTGGPSLSCKPSAWISHALCW</sequence>
<dbReference type="EMBL" id="LABY01000204">
    <property type="protein sequence ID" value="KMO31221.1"/>
    <property type="molecule type" value="Genomic_DNA"/>
</dbReference>
<comment type="caution">
    <text evidence="2">The sequence shown here is derived from an EMBL/GenBank/DDBJ whole genome shotgun (WGS) entry which is preliminary data.</text>
</comment>
<feature type="chain" id="PRO_5005282577" evidence="1">
    <location>
        <begin position="30"/>
        <end position="149"/>
    </location>
</feature>